<evidence type="ECO:0000313" key="8">
    <source>
        <dbReference type="Proteomes" id="UP001055057"/>
    </source>
</evidence>
<dbReference type="SUPFAM" id="SSF51126">
    <property type="entry name" value="Pectin lyase-like"/>
    <property type="match status" value="1"/>
</dbReference>
<evidence type="ECO:0000256" key="2">
    <source>
        <dbReference type="ARBA" id="ARBA00022525"/>
    </source>
</evidence>
<dbReference type="Gene3D" id="2.160.20.110">
    <property type="match status" value="1"/>
</dbReference>
<accession>A0ABQ4U173</accession>
<feature type="chain" id="PRO_5045519850" description="Filamentous haemagglutinin FhaB/tRNA nuclease CdiA-like TPS domain-containing protein" evidence="5">
    <location>
        <begin position="23"/>
        <end position="1602"/>
    </location>
</feature>
<feature type="region of interest" description="Disordered" evidence="4">
    <location>
        <begin position="1411"/>
        <end position="1431"/>
    </location>
</feature>
<dbReference type="InterPro" id="IPR041286">
    <property type="entry name" value="MBG_2"/>
</dbReference>
<sequence length="1602" mass="157302">MTRHLNRLIPVLLAGTALTAPAGLGALELPTGGSVVHGTVGISQPSANQLSIQQSSQTAIVNWQGFSIGQGGRVDISQPSASSALLNRVTGSTPSTIAGQLNANGQVYLINPNGIAITPTGTVKAGAFVGSALDIADEDFKAGRRVFRGTGRSATVSNAGSIDVGRGGYAALLGGQVENSGTISVPLGRVGLGAGEQATLDLSGDGFLQVAVPSRNDGSTQALIRHSGRIDAAGGRVVMQAATARDAARNAINLSGIVEARSVSGRSGAIVLGGGEGGSVTVSGRLDASAHQGRQGRPARPVRGGDITVTGNAIHLSGATLAANGTAGGGRIRVGGDVQGGGTLQRAATTRVDAATRISADAGNAGDGGSIVVWSDRMTDFAGRISARGGTTGGNGGNAEVSGRSLLAYTGSSDLTAARGSFGTLLLDPYNVVISNGASSNQTGFAATGNDSVINATTLSNALGTANVTVTTGGAGSPGAQAGDITVAAPVSWSAPTTLTLQAYHSIVVNSDLRVNGAGGLVFTTNNGGTGGTLSFGNGATATYATSNGAGIAGQSLVIDGQAYRLLYTTADLQSMSGNLDGAFALARGIDAGGTAFTPVGGTDAAFTGRFNGLGQTIANLTINTPARDSSGLFGAATGATIGNVALGALALTGGDNTGGLVGFATNTTVGGVTVAGRVTGANTTGGLLGAQINGSVANASTSATVTGTDNTGGLVGVMDGGTITRSFTTGQVGGGSFVGGLVGIAQSAAISLSYATGGVTGTDPVGGLVGGLGGEGTSQAPGTIASSYATGAVTGQGRSGGLVGILSNGGLIRDSYATGLTSGGTASGGLIGEINSIPADGGSTANAVVTTSYATGLLTGAGTRGGLVGNVDGTLQTITNAYWDTQTTGVATSAGTGATGLTTAQLQGTLPAGFVAGTWGTQASAYPYLTWRFPTGVLAVSGFTRGAADPGSPLAGEPVRVATGGTASYQTNSGANGYYYVARDPLTGPAPQGVTAFLDGANRGASITDAPLGAGAVTNLDPRIGRVLVTTVQTTASGLATELANAGDGTVSANIPYTVAGAGGVPTFGSGLPTFIAALAGGGFTVDRSIVSAGSLQIAGAISPAGTASAGPLGISAGQSVRSLNGDVVIATTQFTNNAGATAVQAGGRFLIYSQDYAADQRGGLAGGNLYNRSFLGNGPATVTQAGSQFIYTRQPVLTVTAANATREYGPTTLGFTPGVTGLVNGDTAAQAFAGTPGVTDTTLPTTGVGTYAGAAQVTPGTLTSTIGYAVSFVNGPVTITPAPLVIRANDATRPFGTPIFFAGTEFTATGLRNTDQVSRVTLTSDGAPALAPVIGSPYPIVASNAQGDGLQNYAVTYQPGSLTVTGSPIDPLTIALTTPTLDRQFPTTFVPVVDPPDVILVAGTEETDIGSPTGVVGPGSGIGSSGGPTLGTGRAVPVAAATGDETLDYLESAGRALDAAVAACEQRDNRRAKQYNDCVARALEAYADKLEVRIAQLPPALRNIPTAVRIPATLTGGRAGTASLRSVPAVIRAAARQVRASRTVAQARTVVRAAVTVIRKAISLIRADEPALAARQVRHGNAIASAMESCETRMSRAVGL</sequence>
<dbReference type="PANTHER" id="PTHR12338:SF8">
    <property type="entry name" value="HEME_HEMOPEXIN-BINDING PROTEIN"/>
    <property type="match status" value="1"/>
</dbReference>
<comment type="caution">
    <text evidence="7">The sequence shown here is derived from an EMBL/GenBank/DDBJ whole genome shotgun (WGS) entry which is preliminary data.</text>
</comment>
<dbReference type="Proteomes" id="UP001055057">
    <property type="component" value="Unassembled WGS sequence"/>
</dbReference>
<evidence type="ECO:0000256" key="4">
    <source>
        <dbReference type="SAM" id="MobiDB-lite"/>
    </source>
</evidence>
<gene>
    <name evidence="7" type="ORF">MPOCJGCO_3346</name>
</gene>
<dbReference type="InterPro" id="IPR012334">
    <property type="entry name" value="Pectin_lyas_fold"/>
</dbReference>
<dbReference type="Pfam" id="PF05860">
    <property type="entry name" value="TPS"/>
    <property type="match status" value="1"/>
</dbReference>
<evidence type="ECO:0000256" key="1">
    <source>
        <dbReference type="ARBA" id="ARBA00004613"/>
    </source>
</evidence>
<comment type="subcellular location">
    <subcellularLocation>
        <location evidence="1">Secreted</location>
    </subcellularLocation>
</comment>
<organism evidence="7 8">
    <name type="scientific">Methylobacterium trifolii</name>
    <dbReference type="NCBI Taxonomy" id="1003092"/>
    <lineage>
        <taxon>Bacteria</taxon>
        <taxon>Pseudomonadati</taxon>
        <taxon>Pseudomonadota</taxon>
        <taxon>Alphaproteobacteria</taxon>
        <taxon>Hyphomicrobiales</taxon>
        <taxon>Methylobacteriaceae</taxon>
        <taxon>Methylobacterium</taxon>
    </lineage>
</organism>
<keyword evidence="3 5" id="KW-0732">Signal</keyword>
<feature type="compositionally biased region" description="Gly residues" evidence="4">
    <location>
        <begin position="1418"/>
        <end position="1431"/>
    </location>
</feature>
<dbReference type="PANTHER" id="PTHR12338">
    <property type="entry name" value="AUTOTRANSPORTER"/>
    <property type="match status" value="1"/>
</dbReference>
<name>A0ABQ4U173_9HYPH</name>
<feature type="domain" description="Filamentous haemagglutinin FhaB/tRNA nuclease CdiA-like TPS" evidence="6">
    <location>
        <begin position="26"/>
        <end position="139"/>
    </location>
</feature>
<reference evidence="7" key="1">
    <citation type="journal article" date="2021" name="Front. Microbiol.">
        <title>Comprehensive Comparative Genomics and Phenotyping of Methylobacterium Species.</title>
        <authorList>
            <person name="Alessa O."/>
            <person name="Ogura Y."/>
            <person name="Fujitani Y."/>
            <person name="Takami H."/>
            <person name="Hayashi T."/>
            <person name="Sahin N."/>
            <person name="Tani A."/>
        </authorList>
    </citation>
    <scope>NUCLEOTIDE SEQUENCE</scope>
    <source>
        <strain evidence="7">DSM 23632</strain>
    </source>
</reference>
<keyword evidence="8" id="KW-1185">Reference proteome</keyword>
<evidence type="ECO:0000256" key="5">
    <source>
        <dbReference type="SAM" id="SignalP"/>
    </source>
</evidence>
<proteinExistence type="predicted"/>
<evidence type="ECO:0000313" key="7">
    <source>
        <dbReference type="EMBL" id="GJE61225.1"/>
    </source>
</evidence>
<dbReference type="Gene3D" id="2.160.20.10">
    <property type="entry name" value="Single-stranded right-handed beta-helix, Pectin lyase-like"/>
    <property type="match status" value="1"/>
</dbReference>
<evidence type="ECO:0000259" key="6">
    <source>
        <dbReference type="SMART" id="SM00912"/>
    </source>
</evidence>
<dbReference type="NCBIfam" id="TIGR01901">
    <property type="entry name" value="adhes_NPXG"/>
    <property type="match status" value="1"/>
</dbReference>
<dbReference type="RefSeq" id="WP_238183793.1">
    <property type="nucleotide sequence ID" value="NZ_BPRB01000196.1"/>
</dbReference>
<keyword evidence="2" id="KW-0964">Secreted</keyword>
<dbReference type="Pfam" id="PF18676">
    <property type="entry name" value="MBG_2"/>
    <property type="match status" value="2"/>
</dbReference>
<dbReference type="InterPro" id="IPR050909">
    <property type="entry name" value="Bact_Autotransporter_VF"/>
</dbReference>
<dbReference type="InterPro" id="IPR011050">
    <property type="entry name" value="Pectin_lyase_fold/virulence"/>
</dbReference>
<feature type="signal peptide" evidence="5">
    <location>
        <begin position="1"/>
        <end position="22"/>
    </location>
</feature>
<evidence type="ECO:0000256" key="3">
    <source>
        <dbReference type="ARBA" id="ARBA00022729"/>
    </source>
</evidence>
<protein>
    <recommendedName>
        <fullName evidence="6">Filamentous haemagglutinin FhaB/tRNA nuclease CdiA-like TPS domain-containing protein</fullName>
    </recommendedName>
</protein>
<dbReference type="InterPro" id="IPR008638">
    <property type="entry name" value="FhaB/CdiA-like_TPS"/>
</dbReference>
<dbReference type="SMART" id="SM00912">
    <property type="entry name" value="Haemagg_act"/>
    <property type="match status" value="1"/>
</dbReference>
<reference evidence="7" key="2">
    <citation type="submission" date="2021-08" db="EMBL/GenBank/DDBJ databases">
        <authorList>
            <person name="Tani A."/>
            <person name="Ola A."/>
            <person name="Ogura Y."/>
            <person name="Katsura K."/>
            <person name="Hayashi T."/>
        </authorList>
    </citation>
    <scope>NUCLEOTIDE SEQUENCE</scope>
    <source>
        <strain evidence="7">DSM 23632</strain>
    </source>
</reference>
<dbReference type="EMBL" id="BPRB01000196">
    <property type="protein sequence ID" value="GJE61225.1"/>
    <property type="molecule type" value="Genomic_DNA"/>
</dbReference>